<evidence type="ECO:0000313" key="3">
    <source>
        <dbReference type="Proteomes" id="UP000299102"/>
    </source>
</evidence>
<feature type="region of interest" description="Disordered" evidence="1">
    <location>
        <begin position="41"/>
        <end position="81"/>
    </location>
</feature>
<protein>
    <recommendedName>
        <fullName evidence="4">Integrase catalytic domain-containing protein</fullName>
    </recommendedName>
</protein>
<evidence type="ECO:0000256" key="1">
    <source>
        <dbReference type="SAM" id="MobiDB-lite"/>
    </source>
</evidence>
<evidence type="ECO:0000313" key="2">
    <source>
        <dbReference type="EMBL" id="GBP11919.1"/>
    </source>
</evidence>
<feature type="compositionally biased region" description="Basic residues" evidence="1">
    <location>
        <begin position="66"/>
        <end position="77"/>
    </location>
</feature>
<proteinExistence type="predicted"/>
<dbReference type="EMBL" id="BGZK01000048">
    <property type="protein sequence ID" value="GBP11919.1"/>
    <property type="molecule type" value="Genomic_DNA"/>
</dbReference>
<accession>A0A4C1TBM7</accession>
<gene>
    <name evidence="2" type="ORF">EVAR_74547_1</name>
</gene>
<evidence type="ECO:0008006" key="4">
    <source>
        <dbReference type="Google" id="ProtNLM"/>
    </source>
</evidence>
<reference evidence="2 3" key="1">
    <citation type="journal article" date="2019" name="Commun. Biol.">
        <title>The bagworm genome reveals a unique fibroin gene that provides high tensile strength.</title>
        <authorList>
            <person name="Kono N."/>
            <person name="Nakamura H."/>
            <person name="Ohtoshi R."/>
            <person name="Tomita M."/>
            <person name="Numata K."/>
            <person name="Arakawa K."/>
        </authorList>
    </citation>
    <scope>NUCLEOTIDE SEQUENCE [LARGE SCALE GENOMIC DNA]</scope>
</reference>
<organism evidence="2 3">
    <name type="scientific">Eumeta variegata</name>
    <name type="common">Bagworm moth</name>
    <name type="synonym">Eumeta japonica</name>
    <dbReference type="NCBI Taxonomy" id="151549"/>
    <lineage>
        <taxon>Eukaryota</taxon>
        <taxon>Metazoa</taxon>
        <taxon>Ecdysozoa</taxon>
        <taxon>Arthropoda</taxon>
        <taxon>Hexapoda</taxon>
        <taxon>Insecta</taxon>
        <taxon>Pterygota</taxon>
        <taxon>Neoptera</taxon>
        <taxon>Endopterygota</taxon>
        <taxon>Lepidoptera</taxon>
        <taxon>Glossata</taxon>
        <taxon>Ditrysia</taxon>
        <taxon>Tineoidea</taxon>
        <taxon>Psychidae</taxon>
        <taxon>Oiketicinae</taxon>
        <taxon>Eumeta</taxon>
    </lineage>
</organism>
<dbReference type="Proteomes" id="UP000299102">
    <property type="component" value="Unassembled WGS sequence"/>
</dbReference>
<feature type="compositionally biased region" description="Gly residues" evidence="1">
    <location>
        <begin position="51"/>
        <end position="61"/>
    </location>
</feature>
<name>A0A4C1TBM7_EUMVA</name>
<dbReference type="AlphaFoldDB" id="A0A4C1TBM7"/>
<keyword evidence="3" id="KW-1185">Reference proteome</keyword>
<comment type="caution">
    <text evidence="2">The sequence shown here is derived from an EMBL/GenBank/DDBJ whole genome shotgun (WGS) entry which is preliminary data.</text>
</comment>
<sequence>MSLRTINIRNNIKHATSVPYRPQANGAAENVVNRIVGAATAEPAGRAETGPRGGRGHGAGQTAGPRGRRTPGCTRRRPSADARLLAPGTRVIRGCVRAVTGPVSRNADAGNGETWRRYAEQMIILPRLTKRCNCIDANSGRRAEGFGHAENRD</sequence>